<comment type="similarity">
    <text evidence="2">Belongs to the acyl-CoA dehydrogenase family.</text>
</comment>
<dbReference type="InterPro" id="IPR036250">
    <property type="entry name" value="AcylCo_DH-like_C"/>
</dbReference>
<dbReference type="SUPFAM" id="SSF56645">
    <property type="entry name" value="Acyl-CoA dehydrogenase NM domain-like"/>
    <property type="match status" value="1"/>
</dbReference>
<dbReference type="InterPro" id="IPR037069">
    <property type="entry name" value="AcylCoA_DH/ox_N_sf"/>
</dbReference>
<dbReference type="GO" id="GO:0033539">
    <property type="term" value="P:fatty acid beta-oxidation using acyl-CoA dehydrogenase"/>
    <property type="evidence" value="ECO:0007669"/>
    <property type="project" value="TreeGrafter"/>
</dbReference>
<dbReference type="Pfam" id="PF00173">
    <property type="entry name" value="Cyt-b5"/>
    <property type="match status" value="1"/>
</dbReference>
<dbReference type="STRING" id="50990.A0A4Y7PJY6"/>
<keyword evidence="7" id="KW-0560">Oxidoreductase</keyword>
<dbReference type="EMBL" id="ML170311">
    <property type="protein sequence ID" value="TDL14740.1"/>
    <property type="molecule type" value="Genomic_DNA"/>
</dbReference>
<evidence type="ECO:0000256" key="2">
    <source>
        <dbReference type="ARBA" id="ARBA00009347"/>
    </source>
</evidence>
<evidence type="ECO:0000256" key="5">
    <source>
        <dbReference type="ARBA" id="ARBA00022723"/>
    </source>
</evidence>
<dbReference type="OrthoDB" id="2588832at2759"/>
<proteinExistence type="inferred from homology"/>
<keyword evidence="11" id="KW-1185">Reference proteome</keyword>
<dbReference type="InterPro" id="IPR009100">
    <property type="entry name" value="AcylCoA_DH/oxidase_NM_dom_sf"/>
</dbReference>
<reference evidence="10 11" key="1">
    <citation type="submission" date="2018-06" db="EMBL/GenBank/DDBJ databases">
        <title>A transcriptomic atlas of mushroom development highlights an independent origin of complex multicellularity.</title>
        <authorList>
            <consortium name="DOE Joint Genome Institute"/>
            <person name="Krizsan K."/>
            <person name="Almasi E."/>
            <person name="Merenyi Z."/>
            <person name="Sahu N."/>
            <person name="Viragh M."/>
            <person name="Koszo T."/>
            <person name="Mondo S."/>
            <person name="Kiss B."/>
            <person name="Balint B."/>
            <person name="Kues U."/>
            <person name="Barry K."/>
            <person name="Hegedus J.C."/>
            <person name="Henrissat B."/>
            <person name="Johnson J."/>
            <person name="Lipzen A."/>
            <person name="Ohm R."/>
            <person name="Nagy I."/>
            <person name="Pangilinan J."/>
            <person name="Yan J."/>
            <person name="Xiong Y."/>
            <person name="Grigoriev I.V."/>
            <person name="Hibbett D.S."/>
            <person name="Nagy L.G."/>
        </authorList>
    </citation>
    <scope>NUCLEOTIDE SEQUENCE [LARGE SCALE GENOMIC DNA]</scope>
    <source>
        <strain evidence="10 11">SZMC22713</strain>
    </source>
</reference>
<evidence type="ECO:0000256" key="3">
    <source>
        <dbReference type="ARBA" id="ARBA00022617"/>
    </source>
</evidence>
<gene>
    <name evidence="10" type="ORF">BD410DRAFT_168269</name>
</gene>
<dbReference type="Pfam" id="PF00441">
    <property type="entry name" value="Acyl-CoA_dh_1"/>
    <property type="match status" value="1"/>
</dbReference>
<protein>
    <submittedName>
        <fullName evidence="10">Acyl-CoA dehydrogenase NM domain-like protein</fullName>
    </submittedName>
</protein>
<dbReference type="SUPFAM" id="SSF47203">
    <property type="entry name" value="Acyl-CoA dehydrogenase C-terminal domain-like"/>
    <property type="match status" value="1"/>
</dbReference>
<dbReference type="InterPro" id="IPR050741">
    <property type="entry name" value="Acyl-CoA_dehydrogenase"/>
</dbReference>
<dbReference type="InterPro" id="IPR013786">
    <property type="entry name" value="AcylCoA_DH/ox_N"/>
</dbReference>
<dbReference type="Gene3D" id="1.10.540.10">
    <property type="entry name" value="Acyl-CoA dehydrogenase/oxidase, N-terminal domain"/>
    <property type="match status" value="1"/>
</dbReference>
<keyword evidence="5" id="KW-0479">Metal-binding</keyword>
<evidence type="ECO:0000313" key="10">
    <source>
        <dbReference type="EMBL" id="TDL14740.1"/>
    </source>
</evidence>
<dbReference type="GO" id="GO:0046872">
    <property type="term" value="F:metal ion binding"/>
    <property type="evidence" value="ECO:0007669"/>
    <property type="project" value="UniProtKB-KW"/>
</dbReference>
<dbReference type="PROSITE" id="PS00072">
    <property type="entry name" value="ACYL_COA_DH_1"/>
    <property type="match status" value="1"/>
</dbReference>
<dbReference type="Proteomes" id="UP000294933">
    <property type="component" value="Unassembled WGS sequence"/>
</dbReference>
<dbReference type="Pfam" id="PF02771">
    <property type="entry name" value="Acyl-CoA_dh_N"/>
    <property type="match status" value="1"/>
</dbReference>
<evidence type="ECO:0000259" key="9">
    <source>
        <dbReference type="PROSITE" id="PS50255"/>
    </source>
</evidence>
<dbReference type="PROSITE" id="PS50255">
    <property type="entry name" value="CYTOCHROME_B5_2"/>
    <property type="match status" value="1"/>
</dbReference>
<dbReference type="VEuPathDB" id="FungiDB:BD410DRAFT_168269"/>
<dbReference type="CDD" id="cd00567">
    <property type="entry name" value="ACAD"/>
    <property type="match status" value="1"/>
</dbReference>
<dbReference type="GO" id="GO:0020037">
    <property type="term" value="F:heme binding"/>
    <property type="evidence" value="ECO:0007669"/>
    <property type="project" value="InterPro"/>
</dbReference>
<keyword evidence="3" id="KW-0349">Heme</keyword>
<dbReference type="AlphaFoldDB" id="A0A4Y7PJY6"/>
<feature type="domain" description="Cytochrome b5 heme-binding" evidence="9">
    <location>
        <begin position="12"/>
        <end position="91"/>
    </location>
</feature>
<dbReference type="PROSITE" id="PS00191">
    <property type="entry name" value="CYTOCHROME_B5_1"/>
    <property type="match status" value="1"/>
</dbReference>
<dbReference type="Gene3D" id="3.10.120.10">
    <property type="entry name" value="Cytochrome b5-like heme/steroid binding domain"/>
    <property type="match status" value="1"/>
</dbReference>
<dbReference type="InterPro" id="IPR046373">
    <property type="entry name" value="Acyl-CoA_Oxase/DH_mid-dom_sf"/>
</dbReference>
<dbReference type="InterPro" id="IPR001199">
    <property type="entry name" value="Cyt_B5-like_heme/steroid-bd"/>
</dbReference>
<dbReference type="Gene3D" id="1.20.140.10">
    <property type="entry name" value="Butyryl-CoA Dehydrogenase, subunit A, domain 3"/>
    <property type="match status" value="1"/>
</dbReference>
<dbReference type="InterPro" id="IPR009075">
    <property type="entry name" value="AcylCo_DH/oxidase_C"/>
</dbReference>
<name>A0A4Y7PJY6_9AGAM</name>
<dbReference type="InterPro" id="IPR006089">
    <property type="entry name" value="Acyl-CoA_DH_CS"/>
</dbReference>
<keyword evidence="8" id="KW-0408">Iron</keyword>
<evidence type="ECO:0000256" key="1">
    <source>
        <dbReference type="ARBA" id="ARBA00001974"/>
    </source>
</evidence>
<dbReference type="PANTHER" id="PTHR48083">
    <property type="entry name" value="MEDIUM-CHAIN SPECIFIC ACYL-COA DEHYDROGENASE, MITOCHONDRIAL-RELATED"/>
    <property type="match status" value="1"/>
</dbReference>
<evidence type="ECO:0000256" key="6">
    <source>
        <dbReference type="ARBA" id="ARBA00022827"/>
    </source>
</evidence>
<dbReference type="GO" id="GO:0050660">
    <property type="term" value="F:flavin adenine dinucleotide binding"/>
    <property type="evidence" value="ECO:0007669"/>
    <property type="project" value="InterPro"/>
</dbReference>
<dbReference type="GO" id="GO:0005737">
    <property type="term" value="C:cytoplasm"/>
    <property type="evidence" value="ECO:0007669"/>
    <property type="project" value="TreeGrafter"/>
</dbReference>
<evidence type="ECO:0000256" key="4">
    <source>
        <dbReference type="ARBA" id="ARBA00022630"/>
    </source>
</evidence>
<keyword evidence="6" id="KW-0274">FAD</keyword>
<evidence type="ECO:0000256" key="7">
    <source>
        <dbReference type="ARBA" id="ARBA00023002"/>
    </source>
</evidence>
<dbReference type="GO" id="GO:0003995">
    <property type="term" value="F:acyl-CoA dehydrogenase activity"/>
    <property type="evidence" value="ECO:0007669"/>
    <property type="project" value="InterPro"/>
</dbReference>
<dbReference type="Pfam" id="PF02770">
    <property type="entry name" value="Acyl-CoA_dh_M"/>
    <property type="match status" value="1"/>
</dbReference>
<accession>A0A4Y7PJY6</accession>
<dbReference type="InterPro" id="IPR006091">
    <property type="entry name" value="Acyl-CoA_Oxase/DH_mid-dom"/>
</dbReference>
<organism evidence="10 11">
    <name type="scientific">Rickenella mellea</name>
    <dbReference type="NCBI Taxonomy" id="50990"/>
    <lineage>
        <taxon>Eukaryota</taxon>
        <taxon>Fungi</taxon>
        <taxon>Dikarya</taxon>
        <taxon>Basidiomycota</taxon>
        <taxon>Agaricomycotina</taxon>
        <taxon>Agaricomycetes</taxon>
        <taxon>Hymenochaetales</taxon>
        <taxon>Rickenellaceae</taxon>
        <taxon>Rickenella</taxon>
    </lineage>
</organism>
<comment type="cofactor">
    <cofactor evidence="1">
        <name>FAD</name>
        <dbReference type="ChEBI" id="CHEBI:57692"/>
    </cofactor>
</comment>
<evidence type="ECO:0000256" key="8">
    <source>
        <dbReference type="ARBA" id="ARBA00023004"/>
    </source>
</evidence>
<sequence>MTPASKVAGGRAKCFTREEVAKHSTSSSLYIIIDACIYDLTDFLHSHPGGSNILLSSSVAGKDSSQAFFSLHRAELLDDSRYSRLQVGVLDDEHSTIQRSADGENSSVPYAEPAWLSSGNTFRSPYYTDCHRQFQRAMRKFAHEFLKPDAIAREADGQRPNRRVLEKMAELNINCMRLGPGAHLRGRKLMDGLVNPEEFDYFHEMIIHQEISRCGPGTRGYTDALLTGLVIGLSPILNFGSAELKRKVVPEVLEGKKFICLAVTEAFAGSDVGGLRCRAMKSDDGKWWIVNGTKKWITNGTFADYFTVGCLTGPNSSRNFTVLLIPRTTGVKTRQIRTSYSTTAGTAYVTFDNVRVPVQNTIGREGEGLFVILSNFNHERWSMACATGATMRVAVEECLKYCTQHHVSGKPLISQPVIRGKLASMIANAEAYQTWLESLTYQMCHMSYKEQADKLAGPIALLKMFGTKCARQNARDATQMFGALAITDGGIGRIIENYRRTIPFDALLGGAEDVLADLGVRQVIRQMPPGTRL</sequence>
<dbReference type="SUPFAM" id="SSF55856">
    <property type="entry name" value="Cytochrome b5-like heme/steroid binding domain"/>
    <property type="match status" value="1"/>
</dbReference>
<dbReference type="PANTHER" id="PTHR48083:SF28">
    <property type="entry name" value="ACYL-COA DEHYDROGENASE FAMILY PROTEIN (AFU_ORTHOLOGUE AFUA_6G10880)-RELATED"/>
    <property type="match status" value="1"/>
</dbReference>
<evidence type="ECO:0000313" key="11">
    <source>
        <dbReference type="Proteomes" id="UP000294933"/>
    </source>
</evidence>
<keyword evidence="4" id="KW-0285">Flavoprotein</keyword>
<dbReference type="Gene3D" id="2.40.110.10">
    <property type="entry name" value="Butyryl-CoA Dehydrogenase, subunit A, domain 2"/>
    <property type="match status" value="1"/>
</dbReference>
<dbReference type="InterPro" id="IPR018506">
    <property type="entry name" value="Cyt_B5_heme-BS"/>
</dbReference>
<dbReference type="InterPro" id="IPR036400">
    <property type="entry name" value="Cyt_B5-like_heme/steroid_sf"/>
</dbReference>
<dbReference type="SMART" id="SM01117">
    <property type="entry name" value="Cyt-b5"/>
    <property type="match status" value="1"/>
</dbReference>